<dbReference type="InterPro" id="IPR013083">
    <property type="entry name" value="Znf_RING/FYVE/PHD"/>
</dbReference>
<evidence type="ECO:0000256" key="6">
    <source>
        <dbReference type="PROSITE-ProRule" id="PRU00024"/>
    </source>
</evidence>
<gene>
    <name evidence="12" type="primary">LOC114435875</name>
</gene>
<dbReference type="AlphaFoldDB" id="A0A6P7IAA6"/>
<evidence type="ECO:0000256" key="2">
    <source>
        <dbReference type="ARBA" id="ARBA00022723"/>
    </source>
</evidence>
<dbReference type="SMART" id="SM00449">
    <property type="entry name" value="SPRY"/>
    <property type="match status" value="1"/>
</dbReference>
<dbReference type="CDD" id="cd16040">
    <property type="entry name" value="SPRY_PRY_SNTX"/>
    <property type="match status" value="1"/>
</dbReference>
<sequence>MADRQEDQEQQQQQHGVQLDHDQFCCSVCLDLLKDPVTIYCGHNYCRNCIEGCWDREDEEDGEVSCPQCRETFRPRPVLRRNNLLAEVVEKVKRMGPAAPACAGPADVPCDFCSGPSPDKATMTCLTCFASYCPSHLEPHYSIPALKKHRLVAVTAPIQEKMCTKHNKLMEVYCLQDQQLICSFCTANEHKHHKCVPVAVLKDKTKNQLVSSRKNLQEKVQQREEELQELSQAEDSLKCCAENSLKDCDRMFADLISSLQRRRSEVKQLIKVQEQTAIAQVVELQLQLVEEITKLKEKDAELEQLAHVDNFIYLMQIFQSLSTSCDSPELTPGPLRSLSDVTDCVSELRDKIELVLKEIWPRITATVSYVDFSLPPAPNTREEFLCYYLPLTLDDTSNYPYLYLMDNNSRIKPFLIISPAHPHRFTKFPQVLCRQGLTERCYWEVEWHARTLSVAVAYKDINRTSDESKFGKNDKSWTLECTGNGYSFRHNNVETLVPSCPSSKIGVFLDYKAGILCFYHASDPMVLIHKVQTTFTQPLYPGLGLNYEWYDTGVFAQLVRSR</sequence>
<dbReference type="CDD" id="cd19802">
    <property type="entry name" value="Bbox1_TRIM8-like"/>
    <property type="match status" value="1"/>
</dbReference>
<dbReference type="InterPro" id="IPR003879">
    <property type="entry name" value="Butyrophylin_SPRY"/>
</dbReference>
<dbReference type="Pfam" id="PF00622">
    <property type="entry name" value="SPRY"/>
    <property type="match status" value="1"/>
</dbReference>
<evidence type="ECO:0000259" key="10">
    <source>
        <dbReference type="PROSITE" id="PS50188"/>
    </source>
</evidence>
<dbReference type="InterPro" id="IPR058030">
    <property type="entry name" value="TRIM8/14/16/25/29/45/65_CC"/>
</dbReference>
<dbReference type="OrthoDB" id="9049620at2759"/>
<dbReference type="PANTHER" id="PTHR25465:SF5">
    <property type="entry name" value="E3 UBIQUITIN_ISG15 LIGASE TRIM25-RELATED"/>
    <property type="match status" value="1"/>
</dbReference>
<dbReference type="InterPro" id="IPR017907">
    <property type="entry name" value="Znf_RING_CS"/>
</dbReference>
<name>A0A6P7IAA6_9TELE</name>
<dbReference type="PROSITE" id="PS50188">
    <property type="entry name" value="B302_SPRY"/>
    <property type="match status" value="1"/>
</dbReference>
<protein>
    <submittedName>
        <fullName evidence="12">Tripartite motif-containing protein 16-like isoform X1</fullName>
    </submittedName>
</protein>
<dbReference type="Gene3D" id="3.30.160.60">
    <property type="entry name" value="Classic Zinc Finger"/>
    <property type="match status" value="1"/>
</dbReference>
<feature type="domain" description="B box-type" evidence="9">
    <location>
        <begin position="158"/>
        <end position="198"/>
    </location>
</feature>
<evidence type="ECO:0000259" key="8">
    <source>
        <dbReference type="PROSITE" id="PS50089"/>
    </source>
</evidence>
<feature type="domain" description="RING-type" evidence="8">
    <location>
        <begin position="26"/>
        <end position="70"/>
    </location>
</feature>
<dbReference type="PROSITE" id="PS50119">
    <property type="entry name" value="ZF_BBOX"/>
    <property type="match status" value="1"/>
</dbReference>
<dbReference type="PROSITE" id="PS00518">
    <property type="entry name" value="ZF_RING_1"/>
    <property type="match status" value="1"/>
</dbReference>
<dbReference type="InterPro" id="IPR051051">
    <property type="entry name" value="E3_ubiq-ligase_TRIM/RNF"/>
</dbReference>
<evidence type="ECO:0000313" key="11">
    <source>
        <dbReference type="Proteomes" id="UP000515145"/>
    </source>
</evidence>
<keyword evidence="11" id="KW-1185">Reference proteome</keyword>
<dbReference type="InterPro" id="IPR043136">
    <property type="entry name" value="B30.2/SPRY_sf"/>
</dbReference>
<keyword evidence="2" id="KW-0479">Metal-binding</keyword>
<dbReference type="InterPro" id="IPR000315">
    <property type="entry name" value="Znf_B-box"/>
</dbReference>
<dbReference type="Proteomes" id="UP000515145">
    <property type="component" value="Chromosome 5"/>
</dbReference>
<evidence type="ECO:0000256" key="3">
    <source>
        <dbReference type="ARBA" id="ARBA00022771"/>
    </source>
</evidence>
<dbReference type="SMART" id="SM00336">
    <property type="entry name" value="BBOX"/>
    <property type="match status" value="1"/>
</dbReference>
<dbReference type="SUPFAM" id="SSF57850">
    <property type="entry name" value="RING/U-box"/>
    <property type="match status" value="1"/>
</dbReference>
<dbReference type="Pfam" id="PF25600">
    <property type="entry name" value="TRIM_CC"/>
    <property type="match status" value="1"/>
</dbReference>
<dbReference type="Pfam" id="PF15227">
    <property type="entry name" value="zf-C3HC4_4"/>
    <property type="match status" value="1"/>
</dbReference>
<dbReference type="InterPro" id="IPR001841">
    <property type="entry name" value="Znf_RING"/>
</dbReference>
<keyword evidence="7" id="KW-0175">Coiled coil</keyword>
<dbReference type="Pfam" id="PF00643">
    <property type="entry name" value="zf-B_box"/>
    <property type="match status" value="1"/>
</dbReference>
<dbReference type="InterPro" id="IPR003877">
    <property type="entry name" value="SPRY_dom"/>
</dbReference>
<dbReference type="PRINTS" id="PR01407">
    <property type="entry name" value="BUTYPHLNCDUF"/>
</dbReference>
<dbReference type="GO" id="GO:0008270">
    <property type="term" value="F:zinc ion binding"/>
    <property type="evidence" value="ECO:0007669"/>
    <property type="project" value="UniProtKB-KW"/>
</dbReference>
<keyword evidence="3 6" id="KW-0863">Zinc-finger</keyword>
<reference evidence="12" key="1">
    <citation type="submission" date="2025-08" db="UniProtKB">
        <authorList>
            <consortium name="RefSeq"/>
        </authorList>
    </citation>
    <scope>IDENTIFICATION</scope>
</reference>
<dbReference type="SMART" id="SM00184">
    <property type="entry name" value="RING"/>
    <property type="match status" value="1"/>
</dbReference>
<proteinExistence type="predicted"/>
<feature type="coiled-coil region" evidence="7">
    <location>
        <begin position="202"/>
        <end position="276"/>
    </location>
</feature>
<evidence type="ECO:0000313" key="12">
    <source>
        <dbReference type="RefSeq" id="XP_028261626.1"/>
    </source>
</evidence>
<dbReference type="Gene3D" id="3.30.40.10">
    <property type="entry name" value="Zinc/RING finger domain, C3HC4 (zinc finger)"/>
    <property type="match status" value="1"/>
</dbReference>
<dbReference type="PROSITE" id="PS50089">
    <property type="entry name" value="ZF_RING_2"/>
    <property type="match status" value="1"/>
</dbReference>
<dbReference type="Gene3D" id="2.60.120.920">
    <property type="match status" value="1"/>
</dbReference>
<dbReference type="SUPFAM" id="SSF49899">
    <property type="entry name" value="Concanavalin A-like lectins/glucanases"/>
    <property type="match status" value="1"/>
</dbReference>
<dbReference type="PANTHER" id="PTHR25465">
    <property type="entry name" value="B-BOX DOMAIN CONTAINING"/>
    <property type="match status" value="1"/>
</dbReference>
<evidence type="ECO:0000256" key="4">
    <source>
        <dbReference type="ARBA" id="ARBA00022833"/>
    </source>
</evidence>
<feature type="domain" description="B30.2/SPRY" evidence="10">
    <location>
        <begin position="371"/>
        <end position="562"/>
    </location>
</feature>
<dbReference type="GO" id="GO:0045087">
    <property type="term" value="P:innate immune response"/>
    <property type="evidence" value="ECO:0007669"/>
    <property type="project" value="UniProtKB-KW"/>
</dbReference>
<dbReference type="SUPFAM" id="SSF57845">
    <property type="entry name" value="B-box zinc-binding domain"/>
    <property type="match status" value="1"/>
</dbReference>
<organism evidence="11 12">
    <name type="scientific">Parambassis ranga</name>
    <name type="common">Indian glassy fish</name>
    <dbReference type="NCBI Taxonomy" id="210632"/>
    <lineage>
        <taxon>Eukaryota</taxon>
        <taxon>Metazoa</taxon>
        <taxon>Chordata</taxon>
        <taxon>Craniata</taxon>
        <taxon>Vertebrata</taxon>
        <taxon>Euteleostomi</taxon>
        <taxon>Actinopterygii</taxon>
        <taxon>Neopterygii</taxon>
        <taxon>Teleostei</taxon>
        <taxon>Neoteleostei</taxon>
        <taxon>Acanthomorphata</taxon>
        <taxon>Ovalentaria</taxon>
        <taxon>Ambassidae</taxon>
        <taxon>Parambassis</taxon>
    </lineage>
</organism>
<dbReference type="InterPro" id="IPR001870">
    <property type="entry name" value="B30.2/SPRY"/>
</dbReference>
<dbReference type="Gene3D" id="4.10.830.40">
    <property type="match status" value="1"/>
</dbReference>
<accession>A0A6P7IAA6</accession>
<keyword evidence="1" id="KW-0399">Innate immunity</keyword>
<dbReference type="InParanoid" id="A0A6P7IAA6"/>
<dbReference type="InterPro" id="IPR013320">
    <property type="entry name" value="ConA-like_dom_sf"/>
</dbReference>
<evidence type="ECO:0000256" key="7">
    <source>
        <dbReference type="SAM" id="Coils"/>
    </source>
</evidence>
<evidence type="ECO:0000256" key="5">
    <source>
        <dbReference type="ARBA" id="ARBA00022859"/>
    </source>
</evidence>
<dbReference type="GeneID" id="114435875"/>
<keyword evidence="5" id="KW-0391">Immunity</keyword>
<evidence type="ECO:0000256" key="1">
    <source>
        <dbReference type="ARBA" id="ARBA00022588"/>
    </source>
</evidence>
<dbReference type="RefSeq" id="XP_028261626.1">
    <property type="nucleotide sequence ID" value="XM_028405825.1"/>
</dbReference>
<dbReference type="CDD" id="cd19769">
    <property type="entry name" value="Bbox2_TRIM16-like"/>
    <property type="match status" value="1"/>
</dbReference>
<keyword evidence="4" id="KW-0862">Zinc</keyword>
<evidence type="ECO:0000259" key="9">
    <source>
        <dbReference type="PROSITE" id="PS50119"/>
    </source>
</evidence>